<keyword evidence="3" id="KW-0804">Transcription</keyword>
<dbReference type="PANTHER" id="PTHR44688:SF16">
    <property type="entry name" value="DNA-BINDING TRANSCRIPTIONAL ACTIVATOR DEVR_DOSR"/>
    <property type="match status" value="1"/>
</dbReference>
<organism evidence="5 6">
    <name type="scientific">Luteimicrobium album</name>
    <dbReference type="NCBI Taxonomy" id="1054550"/>
    <lineage>
        <taxon>Bacteria</taxon>
        <taxon>Bacillati</taxon>
        <taxon>Actinomycetota</taxon>
        <taxon>Actinomycetes</taxon>
        <taxon>Micrococcales</taxon>
        <taxon>Luteimicrobium</taxon>
    </lineage>
</organism>
<proteinExistence type="predicted"/>
<dbReference type="PRINTS" id="PR00038">
    <property type="entry name" value="HTHLUXR"/>
</dbReference>
<accession>A0ABQ6HXL0</accession>
<keyword evidence="2" id="KW-0238">DNA-binding</keyword>
<dbReference type="EMBL" id="BSUK01000001">
    <property type="protein sequence ID" value="GMA23260.1"/>
    <property type="molecule type" value="Genomic_DNA"/>
</dbReference>
<keyword evidence="1" id="KW-0805">Transcription regulation</keyword>
<dbReference type="Proteomes" id="UP001157091">
    <property type="component" value="Unassembled WGS sequence"/>
</dbReference>
<gene>
    <name evidence="5" type="ORF">GCM10025864_10190</name>
</gene>
<evidence type="ECO:0000256" key="3">
    <source>
        <dbReference type="ARBA" id="ARBA00023163"/>
    </source>
</evidence>
<dbReference type="CDD" id="cd06170">
    <property type="entry name" value="LuxR_C_like"/>
    <property type="match status" value="1"/>
</dbReference>
<dbReference type="InterPro" id="IPR000792">
    <property type="entry name" value="Tscrpt_reg_LuxR_C"/>
</dbReference>
<name>A0ABQ6HXL0_9MICO</name>
<dbReference type="Gene3D" id="1.10.10.10">
    <property type="entry name" value="Winged helix-like DNA-binding domain superfamily/Winged helix DNA-binding domain"/>
    <property type="match status" value="1"/>
</dbReference>
<evidence type="ECO:0000259" key="4">
    <source>
        <dbReference type="PROSITE" id="PS50043"/>
    </source>
</evidence>
<dbReference type="RefSeq" id="WP_284292319.1">
    <property type="nucleotide sequence ID" value="NZ_BSUK01000001.1"/>
</dbReference>
<dbReference type="Pfam" id="PF00196">
    <property type="entry name" value="GerE"/>
    <property type="match status" value="1"/>
</dbReference>
<dbReference type="InterPro" id="IPR036388">
    <property type="entry name" value="WH-like_DNA-bd_sf"/>
</dbReference>
<evidence type="ECO:0000256" key="1">
    <source>
        <dbReference type="ARBA" id="ARBA00023015"/>
    </source>
</evidence>
<dbReference type="InterPro" id="IPR016032">
    <property type="entry name" value="Sig_transdc_resp-reg_C-effctor"/>
</dbReference>
<evidence type="ECO:0000256" key="2">
    <source>
        <dbReference type="ARBA" id="ARBA00023125"/>
    </source>
</evidence>
<dbReference type="SMART" id="SM00421">
    <property type="entry name" value="HTH_LUXR"/>
    <property type="match status" value="1"/>
</dbReference>
<dbReference type="PANTHER" id="PTHR44688">
    <property type="entry name" value="DNA-BINDING TRANSCRIPTIONAL ACTIVATOR DEVR_DOSR"/>
    <property type="match status" value="1"/>
</dbReference>
<keyword evidence="6" id="KW-1185">Reference proteome</keyword>
<sequence>MVAGEHETVRALLGLVPSPWRDGPELTVVDAAVSAVKGRPDLASDQLAHARRTLGELPDDRRTAVGTTATLVELFLASRAGLTDAVNRGRSILEDEAVLAPSAAALAAYLVGRAEAYSEYDDTRSLAHLRRGAALAAEQGLTALELACLAESTLPLVGTGDLHGAWALAEEVEARVAAAGWHSPELLASPQVVRGFVSYMRDRLEDACGYLEDGLAALPPSAAVARSRAGAALMAAYVGLGDRGGLLRARAIVLAPDAASSAAIVDCAGVIEALDQALGGRARFGAEALDRLPAGPRLAVGHVWAAEVYRRADRRDDAWRSLAQVDESKRGAQLSVNWELTAAMLAWGQGDTEAAHGHLARALDHAADRGIRRPFAERDDVGPLLRDHLARGTRHAALVGELLAAGDRPRAPRQPVVAKELSARELDVLRELRASRSTAEIAAALYLSVNTVKTHTRSIYRKLGVRGRREALQAALAAGLLE</sequence>
<dbReference type="PROSITE" id="PS50043">
    <property type="entry name" value="HTH_LUXR_2"/>
    <property type="match status" value="1"/>
</dbReference>
<evidence type="ECO:0000313" key="5">
    <source>
        <dbReference type="EMBL" id="GMA23260.1"/>
    </source>
</evidence>
<reference evidence="6" key="1">
    <citation type="journal article" date="2019" name="Int. J. Syst. Evol. Microbiol.">
        <title>The Global Catalogue of Microorganisms (GCM) 10K type strain sequencing project: providing services to taxonomists for standard genome sequencing and annotation.</title>
        <authorList>
            <consortium name="The Broad Institute Genomics Platform"/>
            <consortium name="The Broad Institute Genome Sequencing Center for Infectious Disease"/>
            <person name="Wu L."/>
            <person name="Ma J."/>
        </authorList>
    </citation>
    <scope>NUCLEOTIDE SEQUENCE [LARGE SCALE GENOMIC DNA]</scope>
    <source>
        <strain evidence="6">NBRC 106348</strain>
    </source>
</reference>
<dbReference type="SUPFAM" id="SSF46894">
    <property type="entry name" value="C-terminal effector domain of the bipartite response regulators"/>
    <property type="match status" value="1"/>
</dbReference>
<evidence type="ECO:0000313" key="6">
    <source>
        <dbReference type="Proteomes" id="UP001157091"/>
    </source>
</evidence>
<protein>
    <recommendedName>
        <fullName evidence="4">HTH luxR-type domain-containing protein</fullName>
    </recommendedName>
</protein>
<feature type="domain" description="HTH luxR-type" evidence="4">
    <location>
        <begin position="414"/>
        <end position="479"/>
    </location>
</feature>
<comment type="caution">
    <text evidence="5">The sequence shown here is derived from an EMBL/GenBank/DDBJ whole genome shotgun (WGS) entry which is preliminary data.</text>
</comment>